<evidence type="ECO:0000256" key="2">
    <source>
        <dbReference type="ARBA" id="ARBA00001968"/>
    </source>
</evidence>
<keyword evidence="10" id="KW-1185">Reference proteome</keyword>
<dbReference type="SUPFAM" id="SSF89562">
    <property type="entry name" value="RraA-like"/>
    <property type="match status" value="1"/>
</dbReference>
<evidence type="ECO:0000256" key="4">
    <source>
        <dbReference type="ARBA" id="ARBA00011233"/>
    </source>
</evidence>
<comment type="catalytic activity">
    <reaction evidence="6 8">
        <text>oxaloacetate + H(+) = pyruvate + CO2</text>
        <dbReference type="Rhea" id="RHEA:15641"/>
        <dbReference type="ChEBI" id="CHEBI:15361"/>
        <dbReference type="ChEBI" id="CHEBI:15378"/>
        <dbReference type="ChEBI" id="CHEBI:16452"/>
        <dbReference type="ChEBI" id="CHEBI:16526"/>
        <dbReference type="EC" id="4.1.1.112"/>
    </reaction>
</comment>
<gene>
    <name evidence="9" type="ORF">AERYTH_01310</name>
</gene>
<dbReference type="GO" id="GO:0008428">
    <property type="term" value="F:ribonuclease inhibitor activity"/>
    <property type="evidence" value="ECO:0007669"/>
    <property type="project" value="InterPro"/>
</dbReference>
<accession>A0A0U3SY34</accession>
<keyword evidence="7" id="KW-0460">Magnesium</keyword>
<evidence type="ECO:0000313" key="9">
    <source>
        <dbReference type="EMBL" id="ALX03432.1"/>
    </source>
</evidence>
<comment type="catalytic activity">
    <reaction evidence="1 8">
        <text>4-hydroxy-4-methyl-2-oxoglutarate = 2 pyruvate</text>
        <dbReference type="Rhea" id="RHEA:22748"/>
        <dbReference type="ChEBI" id="CHEBI:15361"/>
        <dbReference type="ChEBI" id="CHEBI:58276"/>
        <dbReference type="EC" id="4.1.3.17"/>
    </reaction>
</comment>
<organism evidence="9 10">
    <name type="scientific">Aeromicrobium erythreum</name>
    <dbReference type="NCBI Taxonomy" id="2041"/>
    <lineage>
        <taxon>Bacteria</taxon>
        <taxon>Bacillati</taxon>
        <taxon>Actinomycetota</taxon>
        <taxon>Actinomycetes</taxon>
        <taxon>Propionibacteriales</taxon>
        <taxon>Nocardioidaceae</taxon>
        <taxon>Aeromicrobium</taxon>
    </lineage>
</organism>
<dbReference type="Pfam" id="PF03737">
    <property type="entry name" value="RraA-like"/>
    <property type="match status" value="1"/>
</dbReference>
<comment type="subunit">
    <text evidence="4 8">Homotrimer.</text>
</comment>
<dbReference type="GO" id="GO:0051252">
    <property type="term" value="P:regulation of RNA metabolic process"/>
    <property type="evidence" value="ECO:0007669"/>
    <property type="project" value="InterPro"/>
</dbReference>
<dbReference type="NCBIfam" id="TIGR01935">
    <property type="entry name" value="NOT-MenG"/>
    <property type="match status" value="1"/>
</dbReference>
<feature type="binding site" evidence="7">
    <location>
        <begin position="78"/>
        <end position="81"/>
    </location>
    <ligand>
        <name>substrate</name>
    </ligand>
</feature>
<sequence length="164" mass="17377">MTGWTTPDLCDDHFPDRVSVVQPGLLRGFGGREAFAGPVETVSCFEDNSRVKELVVQPGEGRVLVVDGGGSLRRALLGDLIAARYVENGWAGLVIHGAVRDAEVLRDLDLGVQALAPTPVRTERRGLGDVGVEVTFGGVTVRPGQWVYADATGVLVAEGRLDAV</sequence>
<proteinExistence type="inferred from homology"/>
<dbReference type="GO" id="GO:0046872">
    <property type="term" value="F:metal ion binding"/>
    <property type="evidence" value="ECO:0007669"/>
    <property type="project" value="UniProtKB-KW"/>
</dbReference>
<keyword evidence="8" id="KW-0456">Lyase</keyword>
<dbReference type="InterPro" id="IPR036704">
    <property type="entry name" value="RraA/RraA-like_sf"/>
</dbReference>
<dbReference type="EC" id="4.1.1.112" evidence="8"/>
<dbReference type="InterPro" id="IPR005493">
    <property type="entry name" value="RraA/RraA-like"/>
</dbReference>
<dbReference type="RefSeq" id="WP_067861169.1">
    <property type="nucleotide sequence ID" value="NZ_CP011502.1"/>
</dbReference>
<comment type="similarity">
    <text evidence="3 8">Belongs to the class II aldolase/RraA-like family.</text>
</comment>
<dbReference type="GO" id="GO:0047443">
    <property type="term" value="F:4-hydroxy-4-methyl-2-oxoglutarate aldolase activity"/>
    <property type="evidence" value="ECO:0007669"/>
    <property type="project" value="UniProtKB-EC"/>
</dbReference>
<dbReference type="NCBIfam" id="NF006875">
    <property type="entry name" value="PRK09372.1"/>
    <property type="match status" value="1"/>
</dbReference>
<comment type="function">
    <text evidence="5 8">Catalyzes the aldol cleavage of 4-hydroxy-4-methyl-2-oxoglutarate (HMG) into 2 molecules of pyruvate. Also contains a secondary oxaloacetate (OAA) decarboxylase activity due to the common pyruvate enolate transition state formed following C-C bond cleavage in the retro-aldol and decarboxylation reactions.</text>
</comment>
<evidence type="ECO:0000256" key="8">
    <source>
        <dbReference type="RuleBase" id="RU004338"/>
    </source>
</evidence>
<dbReference type="OrthoDB" id="943692at2"/>
<feature type="binding site" evidence="7">
    <location>
        <position position="100"/>
    </location>
    <ligand>
        <name>substrate</name>
    </ligand>
</feature>
<dbReference type="PATRIC" id="fig|2041.4.peg.276"/>
<protein>
    <recommendedName>
        <fullName evidence="8">4-hydroxy-4-methyl-2-oxoglutarate aldolase</fullName>
        <shortName evidence="8">HMG aldolase</shortName>
        <ecNumber evidence="8">4.1.1.112</ecNumber>
        <ecNumber evidence="8">4.1.3.17</ecNumber>
    </recommendedName>
    <alternativeName>
        <fullName evidence="8">Oxaloacetate decarboxylase</fullName>
    </alternativeName>
</protein>
<comment type="cofactor">
    <cofactor evidence="7">
        <name>Mg(2+)</name>
        <dbReference type="ChEBI" id="CHEBI:18420"/>
    </cofactor>
</comment>
<dbReference type="KEGG" id="aer:AERYTH_01310"/>
<dbReference type="PANTHER" id="PTHR33254:SF29">
    <property type="entry name" value="REGULATOR OF RIBONUCLEASE ACTIVITY A"/>
    <property type="match status" value="1"/>
</dbReference>
<dbReference type="EC" id="4.1.3.17" evidence="8"/>
<evidence type="ECO:0000256" key="1">
    <source>
        <dbReference type="ARBA" id="ARBA00001342"/>
    </source>
</evidence>
<dbReference type="CDD" id="cd16841">
    <property type="entry name" value="RraA_family"/>
    <property type="match status" value="1"/>
</dbReference>
<feature type="binding site" evidence="7">
    <location>
        <position position="101"/>
    </location>
    <ligand>
        <name>Mg(2+)</name>
        <dbReference type="ChEBI" id="CHEBI:18420"/>
    </ligand>
</feature>
<keyword evidence="7 8" id="KW-0479">Metal-binding</keyword>
<dbReference type="STRING" id="2041.AERYTH_01310"/>
<dbReference type="GO" id="GO:0008948">
    <property type="term" value="F:oxaloacetate decarboxylase activity"/>
    <property type="evidence" value="ECO:0007669"/>
    <property type="project" value="UniProtKB-EC"/>
</dbReference>
<dbReference type="EMBL" id="CP011502">
    <property type="protein sequence ID" value="ALX03432.1"/>
    <property type="molecule type" value="Genomic_DNA"/>
</dbReference>
<dbReference type="AlphaFoldDB" id="A0A0U3SY34"/>
<dbReference type="InterPro" id="IPR010203">
    <property type="entry name" value="RraA"/>
</dbReference>
<dbReference type="Gene3D" id="3.50.30.40">
    <property type="entry name" value="Ribonuclease E inhibitor RraA/RraA-like"/>
    <property type="match status" value="1"/>
</dbReference>
<evidence type="ECO:0000256" key="7">
    <source>
        <dbReference type="PIRSR" id="PIRSR605493-1"/>
    </source>
</evidence>
<name>A0A0U3SY34_9ACTN</name>
<evidence type="ECO:0000313" key="10">
    <source>
        <dbReference type="Proteomes" id="UP000067689"/>
    </source>
</evidence>
<evidence type="ECO:0000256" key="5">
    <source>
        <dbReference type="ARBA" id="ARBA00025046"/>
    </source>
</evidence>
<comment type="cofactor">
    <cofactor evidence="2 8">
        <name>a divalent metal cation</name>
        <dbReference type="ChEBI" id="CHEBI:60240"/>
    </cofactor>
</comment>
<dbReference type="Proteomes" id="UP000067689">
    <property type="component" value="Chromosome"/>
</dbReference>
<reference evidence="9 10" key="1">
    <citation type="journal article" date="1991" name="Int. J. Syst. Bacteriol.">
        <title>Description of the erythromycin-producing bacterium Arthrobacter sp. strain NRRL B-3381 as Aeromicrobium erythreum gen. nov., sp. nov.</title>
        <authorList>
            <person name="Miller E.S."/>
            <person name="Woese C.R."/>
            <person name="Brenner S."/>
        </authorList>
    </citation>
    <scope>NUCLEOTIDE SEQUENCE [LARGE SCALE GENOMIC DNA]</scope>
    <source>
        <strain evidence="9 10">AR18</strain>
    </source>
</reference>
<evidence type="ECO:0000256" key="3">
    <source>
        <dbReference type="ARBA" id="ARBA00008621"/>
    </source>
</evidence>
<evidence type="ECO:0000256" key="6">
    <source>
        <dbReference type="ARBA" id="ARBA00047973"/>
    </source>
</evidence>
<dbReference type="PANTHER" id="PTHR33254">
    <property type="entry name" value="4-HYDROXY-4-METHYL-2-OXOGLUTARATE ALDOLASE 3-RELATED"/>
    <property type="match status" value="1"/>
</dbReference>